<protein>
    <submittedName>
        <fullName evidence="1">Uncharacterized protein</fullName>
    </submittedName>
</protein>
<evidence type="ECO:0000313" key="1">
    <source>
        <dbReference type="EMBL" id="JAD41921.1"/>
    </source>
</evidence>
<accession>A0A0A8ZSZ9</accession>
<reference evidence="1" key="1">
    <citation type="submission" date="2014-09" db="EMBL/GenBank/DDBJ databases">
        <authorList>
            <person name="Magalhaes I.L.F."/>
            <person name="Oliveira U."/>
            <person name="Santos F.R."/>
            <person name="Vidigal T.H.D.A."/>
            <person name="Brescovit A.D."/>
            <person name="Santos A.J."/>
        </authorList>
    </citation>
    <scope>NUCLEOTIDE SEQUENCE</scope>
    <source>
        <tissue evidence="1">Shoot tissue taken approximately 20 cm above the soil surface</tissue>
    </source>
</reference>
<proteinExistence type="predicted"/>
<reference evidence="1" key="2">
    <citation type="journal article" date="2015" name="Data Brief">
        <title>Shoot transcriptome of the giant reed, Arundo donax.</title>
        <authorList>
            <person name="Barrero R.A."/>
            <person name="Guerrero F.D."/>
            <person name="Moolhuijzen P."/>
            <person name="Goolsby J.A."/>
            <person name="Tidwell J."/>
            <person name="Bellgard S.E."/>
            <person name="Bellgard M.I."/>
        </authorList>
    </citation>
    <scope>NUCLEOTIDE SEQUENCE</scope>
    <source>
        <tissue evidence="1">Shoot tissue taken approximately 20 cm above the soil surface</tissue>
    </source>
</reference>
<name>A0A0A8ZSZ9_ARUDO</name>
<dbReference type="AlphaFoldDB" id="A0A0A8ZSZ9"/>
<organism evidence="1">
    <name type="scientific">Arundo donax</name>
    <name type="common">Giant reed</name>
    <name type="synonym">Donax arundinaceus</name>
    <dbReference type="NCBI Taxonomy" id="35708"/>
    <lineage>
        <taxon>Eukaryota</taxon>
        <taxon>Viridiplantae</taxon>
        <taxon>Streptophyta</taxon>
        <taxon>Embryophyta</taxon>
        <taxon>Tracheophyta</taxon>
        <taxon>Spermatophyta</taxon>
        <taxon>Magnoliopsida</taxon>
        <taxon>Liliopsida</taxon>
        <taxon>Poales</taxon>
        <taxon>Poaceae</taxon>
        <taxon>PACMAD clade</taxon>
        <taxon>Arundinoideae</taxon>
        <taxon>Arundineae</taxon>
        <taxon>Arundo</taxon>
    </lineage>
</organism>
<sequence length="58" mass="6627">MVKPDALGIFKVRKCDSRCPPQAAERLHNTIRAQRMGSCPDKFIIRSTIQLFIITRVV</sequence>
<dbReference type="EMBL" id="GBRH01255974">
    <property type="protein sequence ID" value="JAD41921.1"/>
    <property type="molecule type" value="Transcribed_RNA"/>
</dbReference>